<dbReference type="PANTHER" id="PTHR36848">
    <property type="entry name" value="DNA-BINDING PROTEIN (PUTATIVE SECRETED PROTEIN)-RELATED"/>
    <property type="match status" value="1"/>
</dbReference>
<evidence type="ECO:0000313" key="2">
    <source>
        <dbReference type="Proteomes" id="UP001145087"/>
    </source>
</evidence>
<name>A0A9X3FF76_9BACT</name>
<dbReference type="Proteomes" id="UP001145087">
    <property type="component" value="Unassembled WGS sequence"/>
</dbReference>
<proteinExistence type="predicted"/>
<dbReference type="SUPFAM" id="SSF49785">
    <property type="entry name" value="Galactose-binding domain-like"/>
    <property type="match status" value="1"/>
</dbReference>
<reference evidence="1" key="1">
    <citation type="submission" date="2022-11" db="EMBL/GenBank/DDBJ databases">
        <title>Marilongibacter aestuarii gen. nov., sp. nov., isolated from tidal flat sediment.</title>
        <authorList>
            <person name="Jiayan W."/>
        </authorList>
    </citation>
    <scope>NUCLEOTIDE SEQUENCE</scope>
    <source>
        <strain evidence="1">Z1-6</strain>
    </source>
</reference>
<dbReference type="RefSeq" id="WP_343334315.1">
    <property type="nucleotide sequence ID" value="NZ_JAPOHD010000030.1"/>
</dbReference>
<organism evidence="1 2">
    <name type="scientific">Draconibacterium aestuarii</name>
    <dbReference type="NCBI Taxonomy" id="2998507"/>
    <lineage>
        <taxon>Bacteria</taxon>
        <taxon>Pseudomonadati</taxon>
        <taxon>Bacteroidota</taxon>
        <taxon>Bacteroidia</taxon>
        <taxon>Marinilabiliales</taxon>
        <taxon>Prolixibacteraceae</taxon>
        <taxon>Draconibacterium</taxon>
    </lineage>
</organism>
<protein>
    <submittedName>
        <fullName evidence="1">Uncharacterized protein</fullName>
    </submittedName>
</protein>
<dbReference type="InterPro" id="IPR053161">
    <property type="entry name" value="Ulvan_degrading_GH"/>
</dbReference>
<comment type="caution">
    <text evidence="1">The sequence shown here is derived from an EMBL/GenBank/DDBJ whole genome shotgun (WGS) entry which is preliminary data.</text>
</comment>
<dbReference type="AlphaFoldDB" id="A0A9X3FF76"/>
<evidence type="ECO:0000313" key="1">
    <source>
        <dbReference type="EMBL" id="MCY1721985.1"/>
    </source>
</evidence>
<accession>A0A9X3FF76</accession>
<dbReference type="EMBL" id="JAPOHD010000030">
    <property type="protein sequence ID" value="MCY1721985.1"/>
    <property type="molecule type" value="Genomic_DNA"/>
</dbReference>
<keyword evidence="2" id="KW-1185">Reference proteome</keyword>
<dbReference type="Gene3D" id="2.60.120.260">
    <property type="entry name" value="Galactose-binding domain-like"/>
    <property type="match status" value="1"/>
</dbReference>
<dbReference type="PANTHER" id="PTHR36848:SF2">
    <property type="entry name" value="SECRETED PROTEIN"/>
    <property type="match status" value="1"/>
</dbReference>
<dbReference type="InterPro" id="IPR008979">
    <property type="entry name" value="Galactose-bd-like_sf"/>
</dbReference>
<sequence length="719" mass="81727">MLHYRSMQQPGMDHLGLSIANRILTAKSLSSVANQYEKKKRLSELFGISGQNMNFEDRKWIAGWHSILGVNHFCPHLTLYSMKGARKRDYPPTFSYQQPYWNYNKKIEDYLGRISYATTVGKYNPQILVINPLESEYIKGSKDGEFTSGINAVLEILQANHYDYDIGDEQILDDTAKIKKAELKVGAMCYKHVVLPDMISIRQSTLNLLTELHKNGGLIISTGRFPMFVDGVEDEVQLAEFKKRVVNSSPEDFENSLLNKISPNVLISGENKEKIWSQTRTTQNGKLLQLYNTSHTESIQFEIKAEFPGKNVVLWDPSLAKCFKLEPNSSGSYDIEIASSSNLWVTSGELSKNAIIEGNYILPHKNRDLITLKKDWSGKRLSPNALTVDFASYSTDKGKTFSTSEPVIGIFSRLSDQHYYGDLMLKYEVRIDDLPAACKLVLEQPKMYNSIKINGKDFEFKSDGFYIDHTFETTEVLSVLKEERNTIQLELDFEPIDAANKDTRKRYGTEIESIYLIGDFGLKAFSDKEKYESYDTQKNRTGDFQQRPVRTFTGFAISKEKTSFGGSLVFEGYPFYAGVFELKQSFNIAKKETNKKYFLELPNCEAIVSLVTINGHQTDSLVWTPFTTDITEFLVDGENELQITLINSLRNLLGPHHHKGGELEKVGPKSFTGAGGFPDGRGESNWYDLRLENKPTAIWTDTYNHIPFGFVEQVKITTN</sequence>
<gene>
    <name evidence="1" type="ORF">OU798_16645</name>
</gene>